<accession>E7A2D1</accession>
<dbReference type="PANTHER" id="PTHR21311:SF0">
    <property type="entry name" value="CONSERVED OLIGOMERIC GOLGI COMPLEX SUBUNIT 8"/>
    <property type="match status" value="1"/>
</dbReference>
<evidence type="ECO:0000313" key="11">
    <source>
        <dbReference type="Proteomes" id="UP000008867"/>
    </source>
</evidence>
<comment type="subcellular location">
    <subcellularLocation>
        <location evidence="1">Golgi apparatus membrane</location>
        <topology evidence="1">Peripheral membrane protein</topology>
    </subcellularLocation>
</comment>
<dbReference type="GO" id="GO:0006891">
    <property type="term" value="P:intra-Golgi vesicle-mediated transport"/>
    <property type="evidence" value="ECO:0007669"/>
    <property type="project" value="TreeGrafter"/>
</dbReference>
<feature type="compositionally biased region" description="Basic and acidic residues" evidence="9">
    <location>
        <begin position="963"/>
        <end position="985"/>
    </location>
</feature>
<comment type="similarity">
    <text evidence="2">Belongs to the COG8 family.</text>
</comment>
<dbReference type="Proteomes" id="UP000008867">
    <property type="component" value="Chromosome 8"/>
</dbReference>
<feature type="compositionally biased region" description="Basic and acidic residues" evidence="9">
    <location>
        <begin position="679"/>
        <end position="737"/>
    </location>
</feature>
<sequence length="1046" mass="112777">MPSPIAAAATDTTSPGSLTSLIQNAASSTESPLSPEALADKQVASYIRSLSNFSLTDLKTQPQQLQSKSEALHQQLSELCISQTDAFIHIHHAEQQFAPSLTTFATHLDDLIANTLPDLQAAADAFASASQPVLEERERVHNVADQYERGHLSDLLEIPPLVQTCVRSGHHSEAIQLAEHLVTLLKRSHDASSTASTSDALHGQRSTYLSLLIETLSHLAIMKADLISSFSKSGLKLPAALKSVTILRRLNQFESSLPDLPEWQRVLATTQPDASPLVPQLSMSENQLCLAFLKARIRSFHSALDAMGSPSSFSSEAYLRRHIDLWREEMADTLGMAFPLFIDAAPSASHSDMVSPAYLVSSFATSGLQRLRDTISVQLATAAHRAQPASSASTASLETLADTFASIHTQLSYASAALTRFGLDFGTLLFAPSPTVDADASTRSLSTLETTWLDALTVSLDHIFAHTHTQLDEHLHATDGAALPSRWLISAQLPASALEDMYRVSTADSSAYDDLTRPNIELVDFPLIAKLLNRLLEWVHALQVFAPVRLAPILLQRLSSHFESISQRLLADVPHAIATIDTVSPHAHRLLADAEAQLHVQHLDAAQQRAVQIQILRDRESAILAKVLAMWHASVVGWTLDVVGSRIFADVEAEGQAREAWGRAQEWIKAMQARVAENGTRRREEAGERRRAVEQAEADARARAKADAEEEARVKAAQEEARRQAEEQARLKAEEEARLQAEEEARLKAEQEARLKLEEEERLKAEEAARLKAQEEERLKAEAAAAAAAKAKAEAEAKAKAEAEAKASAEAEAAAAEAKAKAEAEEKARVEAAEQEARRKAEEEAKVKAEAEAEARAKAADAEAKARAAQAETESQTNNDDIQPSTKAEATTEEATKAIDEPAPSTAAPKKFSLAEKLRLRKEERDRAAAAAAAEAASSTPTEAPASLDESKDAEAAPLDESNEAKPAQEDDSHPSTEAASKEVDAAPAEQEDAAEDAENDDDEAAGEDDGSGANTPATPTTPNAESTSGGGASKKSKKKNKKKKK</sequence>
<evidence type="ECO:0000313" key="10">
    <source>
        <dbReference type="EMBL" id="CBQ73638.1"/>
    </source>
</evidence>
<feature type="compositionally biased region" description="Basic and acidic residues" evidence="9">
    <location>
        <begin position="913"/>
        <end position="928"/>
    </location>
</feature>
<evidence type="ECO:0000256" key="5">
    <source>
        <dbReference type="ARBA" id="ARBA00022927"/>
    </source>
</evidence>
<dbReference type="HOGENOM" id="CLU_271827_0_0_1"/>
<keyword evidence="6" id="KW-0333">Golgi apparatus</keyword>
<evidence type="ECO:0000256" key="6">
    <source>
        <dbReference type="ARBA" id="ARBA00023034"/>
    </source>
</evidence>
<dbReference type="GO" id="GO:0017119">
    <property type="term" value="C:Golgi transport complex"/>
    <property type="evidence" value="ECO:0007669"/>
    <property type="project" value="InterPro"/>
</dbReference>
<dbReference type="GO" id="GO:0000139">
    <property type="term" value="C:Golgi membrane"/>
    <property type="evidence" value="ECO:0007669"/>
    <property type="project" value="UniProtKB-SubCell"/>
</dbReference>
<dbReference type="VEuPathDB" id="FungiDB:sr14233"/>
<keyword evidence="5" id="KW-0653">Protein transport</keyword>
<dbReference type="PANTHER" id="PTHR21311">
    <property type="entry name" value="CONSERVED OLIGOMERIC GOLGI COMPLEX COMPONENT 8"/>
    <property type="match status" value="1"/>
</dbReference>
<organism evidence="10 11">
    <name type="scientific">Sporisorium reilianum (strain SRZ2)</name>
    <name type="common">Maize head smut fungus</name>
    <dbReference type="NCBI Taxonomy" id="999809"/>
    <lineage>
        <taxon>Eukaryota</taxon>
        <taxon>Fungi</taxon>
        <taxon>Dikarya</taxon>
        <taxon>Basidiomycota</taxon>
        <taxon>Ustilaginomycotina</taxon>
        <taxon>Ustilaginomycetes</taxon>
        <taxon>Ustilaginales</taxon>
        <taxon>Ustilaginaceae</taxon>
        <taxon>Sporisorium</taxon>
    </lineage>
</organism>
<evidence type="ECO:0000256" key="7">
    <source>
        <dbReference type="ARBA" id="ARBA00023136"/>
    </source>
</evidence>
<evidence type="ECO:0000256" key="1">
    <source>
        <dbReference type="ARBA" id="ARBA00004395"/>
    </source>
</evidence>
<dbReference type="GO" id="GO:0015031">
    <property type="term" value="P:protein transport"/>
    <property type="evidence" value="ECO:0007669"/>
    <property type="project" value="UniProtKB-KW"/>
</dbReference>
<keyword evidence="11" id="KW-1185">Reference proteome</keyword>
<dbReference type="InterPro" id="IPR007255">
    <property type="entry name" value="COG8"/>
</dbReference>
<proteinExistence type="inferred from homology"/>
<feature type="region of interest" description="Disordered" evidence="9">
    <location>
        <begin position="767"/>
        <end position="1046"/>
    </location>
</feature>
<dbReference type="OrthoDB" id="1661054at2759"/>
<feature type="compositionally biased region" description="Low complexity" evidence="9">
    <location>
        <begin position="1014"/>
        <end position="1025"/>
    </location>
</feature>
<feature type="compositionally biased region" description="Basic and acidic residues" evidence="9">
    <location>
        <begin position="767"/>
        <end position="781"/>
    </location>
</feature>
<gene>
    <name evidence="10" type="ORF">sr14233</name>
</gene>
<protein>
    <recommendedName>
        <fullName evidence="3">Conserved oligomeric Golgi complex subunit 8</fullName>
    </recommendedName>
    <alternativeName>
        <fullName evidence="8">Component of oligomeric Golgi complex 8</fullName>
    </alternativeName>
</protein>
<feature type="compositionally biased region" description="Basic residues" evidence="9">
    <location>
        <begin position="1035"/>
        <end position="1046"/>
    </location>
</feature>
<dbReference type="AlphaFoldDB" id="E7A2D1"/>
<feature type="compositionally biased region" description="Acidic residues" evidence="9">
    <location>
        <begin position="990"/>
        <end position="1011"/>
    </location>
</feature>
<evidence type="ECO:0000256" key="8">
    <source>
        <dbReference type="ARBA" id="ARBA00031347"/>
    </source>
</evidence>
<name>E7A2D1_SPORE</name>
<feature type="compositionally biased region" description="Low complexity" evidence="9">
    <location>
        <begin position="929"/>
        <end position="948"/>
    </location>
</feature>
<dbReference type="eggNOG" id="KOG2069">
    <property type="taxonomic scope" value="Eukaryota"/>
</dbReference>
<dbReference type="EMBL" id="FQ311473">
    <property type="protein sequence ID" value="CBQ73638.1"/>
    <property type="molecule type" value="Genomic_DNA"/>
</dbReference>
<feature type="region of interest" description="Disordered" evidence="9">
    <location>
        <begin position="675"/>
        <end position="737"/>
    </location>
</feature>
<reference evidence="10 11" key="1">
    <citation type="journal article" date="2010" name="Science">
        <title>Pathogenicity determinants in smut fungi revealed by genome comparison.</title>
        <authorList>
            <person name="Schirawski J."/>
            <person name="Mannhaupt G."/>
            <person name="Muench K."/>
            <person name="Brefort T."/>
            <person name="Schipper K."/>
            <person name="Doehlemann G."/>
            <person name="Di Stasio M."/>
            <person name="Roessel N."/>
            <person name="Mendoza-Mendoza A."/>
            <person name="Pester D."/>
            <person name="Mueller O."/>
            <person name="Winterberg B."/>
            <person name="Meyer E."/>
            <person name="Ghareeb H."/>
            <person name="Wollenberg T."/>
            <person name="Muensterkoetter M."/>
            <person name="Wong P."/>
            <person name="Walter M."/>
            <person name="Stukenbrock E."/>
            <person name="Gueldener U."/>
            <person name="Kahmann R."/>
        </authorList>
    </citation>
    <scope>NUCLEOTIDE SEQUENCE [LARGE SCALE GENOMIC DNA]</scope>
    <source>
        <strain evidence="11">SRZ2</strain>
    </source>
</reference>
<keyword evidence="4" id="KW-0813">Transport</keyword>
<feature type="compositionally biased region" description="Basic and acidic residues" evidence="9">
    <location>
        <begin position="818"/>
        <end position="866"/>
    </location>
</feature>
<feature type="compositionally biased region" description="Polar residues" evidence="9">
    <location>
        <begin position="873"/>
        <end position="885"/>
    </location>
</feature>
<dbReference type="Pfam" id="PF04124">
    <property type="entry name" value="Dor1"/>
    <property type="match status" value="1"/>
</dbReference>
<evidence type="ECO:0000256" key="9">
    <source>
        <dbReference type="SAM" id="MobiDB-lite"/>
    </source>
</evidence>
<evidence type="ECO:0000256" key="4">
    <source>
        <dbReference type="ARBA" id="ARBA00022448"/>
    </source>
</evidence>
<evidence type="ECO:0000256" key="2">
    <source>
        <dbReference type="ARBA" id="ARBA00006419"/>
    </source>
</evidence>
<keyword evidence="7" id="KW-0472">Membrane</keyword>
<feature type="compositionally biased region" description="Basic and acidic residues" evidence="9">
    <location>
        <begin position="791"/>
        <end position="809"/>
    </location>
</feature>
<evidence type="ECO:0000256" key="3">
    <source>
        <dbReference type="ARBA" id="ARBA00020983"/>
    </source>
</evidence>